<organism evidence="1 2">
    <name type="scientific">Amycolatopsis acididurans</name>
    <dbReference type="NCBI Taxonomy" id="2724524"/>
    <lineage>
        <taxon>Bacteria</taxon>
        <taxon>Bacillati</taxon>
        <taxon>Actinomycetota</taxon>
        <taxon>Actinomycetes</taxon>
        <taxon>Pseudonocardiales</taxon>
        <taxon>Pseudonocardiaceae</taxon>
        <taxon>Amycolatopsis</taxon>
    </lineage>
</organism>
<comment type="caution">
    <text evidence="1">The sequence shown here is derived from an EMBL/GenBank/DDBJ whole genome shotgun (WGS) entry which is preliminary data.</text>
</comment>
<proteinExistence type="predicted"/>
<sequence>MGLPKVWVRSFSDGLIRADHIIAISTHPTPELSGKSAHWLLDATLAVSVGSGNGSDGWAVAALHRTLIQTREEPVGAADAFAQMLAALHDTDAAGIIRAVADPAGKPGLVRFEFTPFATTEVPKTTTTTSEDHA</sequence>
<protein>
    <submittedName>
        <fullName evidence="1">Uncharacterized protein</fullName>
    </submittedName>
</protein>
<dbReference type="Proteomes" id="UP000715441">
    <property type="component" value="Unassembled WGS sequence"/>
</dbReference>
<accession>A0ABX1J3X7</accession>
<dbReference type="RefSeq" id="WP_168513509.1">
    <property type="nucleotide sequence ID" value="NZ_JAAXLS010000004.1"/>
</dbReference>
<evidence type="ECO:0000313" key="2">
    <source>
        <dbReference type="Proteomes" id="UP000715441"/>
    </source>
</evidence>
<gene>
    <name evidence="1" type="ORF">HFP15_08925</name>
</gene>
<dbReference type="EMBL" id="JAAXLS010000004">
    <property type="protein sequence ID" value="NKQ53002.1"/>
    <property type="molecule type" value="Genomic_DNA"/>
</dbReference>
<reference evidence="1 2" key="1">
    <citation type="submission" date="2020-04" db="EMBL/GenBank/DDBJ databases">
        <title>Novel species.</title>
        <authorList>
            <person name="Teo W.F.A."/>
            <person name="Lipun K."/>
            <person name="Srisuk N."/>
            <person name="Duangmal K."/>
        </authorList>
    </citation>
    <scope>NUCLEOTIDE SEQUENCE [LARGE SCALE GENOMIC DNA]</scope>
    <source>
        <strain evidence="1 2">K13G38</strain>
    </source>
</reference>
<evidence type="ECO:0000313" key="1">
    <source>
        <dbReference type="EMBL" id="NKQ53002.1"/>
    </source>
</evidence>
<keyword evidence="2" id="KW-1185">Reference proteome</keyword>
<name>A0ABX1J3X7_9PSEU</name>